<dbReference type="OrthoDB" id="1063472at2759"/>
<reference evidence="3 4" key="1">
    <citation type="submission" date="2019-06" db="EMBL/GenBank/DDBJ databases">
        <title>A chromosomal-level reference genome of Carpinus fangiana (Coryloideae, Betulaceae).</title>
        <authorList>
            <person name="Yang X."/>
            <person name="Wang Z."/>
            <person name="Zhang L."/>
            <person name="Hao G."/>
            <person name="Liu J."/>
            <person name="Yang Y."/>
        </authorList>
    </citation>
    <scope>NUCLEOTIDE SEQUENCE [LARGE SCALE GENOMIC DNA]</scope>
    <source>
        <strain evidence="3">Cfa_2016G</strain>
        <tissue evidence="3">Leaf</tissue>
    </source>
</reference>
<name>A0A5N6RE57_9ROSI</name>
<keyword evidence="2" id="KW-1133">Transmembrane helix</keyword>
<protein>
    <submittedName>
        <fullName evidence="3">Uncharacterized protein</fullName>
    </submittedName>
</protein>
<dbReference type="Proteomes" id="UP000327013">
    <property type="component" value="Chromosome 6"/>
</dbReference>
<evidence type="ECO:0000256" key="2">
    <source>
        <dbReference type="SAM" id="Phobius"/>
    </source>
</evidence>
<dbReference type="EMBL" id="CM017326">
    <property type="protein sequence ID" value="KAE8076656.1"/>
    <property type="molecule type" value="Genomic_DNA"/>
</dbReference>
<evidence type="ECO:0000256" key="1">
    <source>
        <dbReference type="SAM" id="MobiDB-lite"/>
    </source>
</evidence>
<feature type="compositionally biased region" description="Basic and acidic residues" evidence="1">
    <location>
        <begin position="1"/>
        <end position="27"/>
    </location>
</feature>
<feature type="region of interest" description="Disordered" evidence="1">
    <location>
        <begin position="1"/>
        <end position="33"/>
    </location>
</feature>
<keyword evidence="2" id="KW-0472">Membrane</keyword>
<sequence length="221" mass="24650">MKEHQTPRKDYARPSELANRRSKDSSSKKLQKITKKSLNAAFTSVSEDDLESSKESVDLSSISEIADFDHSGEIAESFLMAENPSLFGSSESSIASDLTPSSKITADMQEPGQLYGTIEPTGLKIGSVELEIVVDILKRNRTQVLNSSDVDPQSKKILDALIEIVIEEFYNRPKERDRFAELVSIKIQIVILFFFLWMLAMAVAFFFGSGVQHSSSRHLPT</sequence>
<feature type="transmembrane region" description="Helical" evidence="2">
    <location>
        <begin position="182"/>
        <end position="207"/>
    </location>
</feature>
<evidence type="ECO:0000313" key="3">
    <source>
        <dbReference type="EMBL" id="KAE8076656.1"/>
    </source>
</evidence>
<gene>
    <name evidence="3" type="ORF">FH972_015292</name>
</gene>
<accession>A0A5N6RE57</accession>
<proteinExistence type="predicted"/>
<keyword evidence="2" id="KW-0812">Transmembrane</keyword>
<organism evidence="3 4">
    <name type="scientific">Carpinus fangiana</name>
    <dbReference type="NCBI Taxonomy" id="176857"/>
    <lineage>
        <taxon>Eukaryota</taxon>
        <taxon>Viridiplantae</taxon>
        <taxon>Streptophyta</taxon>
        <taxon>Embryophyta</taxon>
        <taxon>Tracheophyta</taxon>
        <taxon>Spermatophyta</taxon>
        <taxon>Magnoliopsida</taxon>
        <taxon>eudicotyledons</taxon>
        <taxon>Gunneridae</taxon>
        <taxon>Pentapetalae</taxon>
        <taxon>rosids</taxon>
        <taxon>fabids</taxon>
        <taxon>Fagales</taxon>
        <taxon>Betulaceae</taxon>
        <taxon>Carpinus</taxon>
    </lineage>
</organism>
<evidence type="ECO:0000313" key="4">
    <source>
        <dbReference type="Proteomes" id="UP000327013"/>
    </source>
</evidence>
<dbReference type="AlphaFoldDB" id="A0A5N6RE57"/>
<keyword evidence="4" id="KW-1185">Reference proteome</keyword>